<dbReference type="InterPro" id="IPR007781">
    <property type="entry name" value="NAGLU"/>
</dbReference>
<dbReference type="OrthoDB" id="64736at2759"/>
<gene>
    <name evidence="4" type="ORF">CELE_K09E4.4</name>
    <name evidence="4 6" type="ORF">K09E4.4</name>
</gene>
<dbReference type="AGR" id="WB:WBGene00010722"/>
<dbReference type="UCSC" id="K09E4.4.1">
    <property type="organism name" value="c. elegans"/>
</dbReference>
<keyword evidence="7" id="KW-1267">Proteomics identification</keyword>
<dbReference type="STRING" id="6239.K09E4.4.2"/>
<keyword evidence="1" id="KW-0732">Signal</keyword>
<feature type="chain" id="PRO_5004335385" evidence="1">
    <location>
        <begin position="23"/>
        <end position="715"/>
    </location>
</feature>
<dbReference type="InParanoid" id="Q9NAP6"/>
<dbReference type="Reactome" id="R-CEL-2024096">
    <property type="pathway name" value="HS-GAG degradation"/>
</dbReference>
<dbReference type="PANTHER" id="PTHR12872:SF1">
    <property type="entry name" value="ALPHA-N-ACETYLGLUCOSAMINIDASE"/>
    <property type="match status" value="1"/>
</dbReference>
<feature type="domain" description="Alpha-N-acetylglucosaminidase C-terminal" evidence="3">
    <location>
        <begin position="482"/>
        <end position="711"/>
    </location>
</feature>
<dbReference type="Pfam" id="PF05089">
    <property type="entry name" value="NAGLU"/>
    <property type="match status" value="1"/>
</dbReference>
<dbReference type="Gene3D" id="3.20.20.80">
    <property type="entry name" value="Glycosidases"/>
    <property type="match status" value="1"/>
</dbReference>
<dbReference type="Bgee" id="WBGene00010722">
    <property type="expression patterns" value="Expressed in larva and 2 other cell types or tissues"/>
</dbReference>
<feature type="domain" description="Alpha-N-acetylglucosaminidase tim-barrel" evidence="2">
    <location>
        <begin position="136"/>
        <end position="473"/>
    </location>
</feature>
<dbReference type="PaxDb" id="6239-K09E4.4.1"/>
<evidence type="ECO:0000256" key="1">
    <source>
        <dbReference type="SAM" id="SignalP"/>
    </source>
</evidence>
<dbReference type="AlphaFoldDB" id="Q9NAP6"/>
<keyword evidence="5" id="KW-1185">Reference proteome</keyword>
<dbReference type="InterPro" id="IPR024733">
    <property type="entry name" value="NAGLU_tim-barrel"/>
</dbReference>
<dbReference type="WormBase" id="K09E4.4">
    <property type="protein sequence ID" value="CE32692"/>
    <property type="gene ID" value="WBGene00010722"/>
</dbReference>
<evidence type="ECO:0000313" key="6">
    <source>
        <dbReference type="WormBase" id="K09E4.4"/>
    </source>
</evidence>
<dbReference type="FunCoup" id="Q9NAP6">
    <property type="interactions" value="662"/>
</dbReference>
<evidence type="ECO:0000313" key="4">
    <source>
        <dbReference type="EMBL" id="CAB70170.2"/>
    </source>
</evidence>
<name>Q9NAP6_CAEEL</name>
<proteinExistence type="evidence at protein level"/>
<dbReference type="PhylomeDB" id="Q9NAP6"/>
<dbReference type="eggNOG" id="KOG2233">
    <property type="taxonomic scope" value="Eukaryota"/>
</dbReference>
<dbReference type="PANTHER" id="PTHR12872">
    <property type="entry name" value="ALPHA-N-ACETYLGLUCOSAMINIDASE"/>
    <property type="match status" value="1"/>
</dbReference>
<dbReference type="OMA" id="YGQPFVW"/>
<evidence type="ECO:0000259" key="3">
    <source>
        <dbReference type="Pfam" id="PF12972"/>
    </source>
</evidence>
<reference evidence="4 5" key="1">
    <citation type="journal article" date="1998" name="Science">
        <title>Genome sequence of the nematode C. elegans: a platform for investigating biology.</title>
        <authorList>
            <consortium name="The C. elegans sequencing consortium"/>
            <person name="Sulson J.E."/>
            <person name="Waterston R."/>
        </authorList>
    </citation>
    <scope>NUCLEOTIDE SEQUENCE [LARGE SCALE GENOMIC DNA]</scope>
    <source>
        <strain evidence="4 5">Bristol N2</strain>
    </source>
</reference>
<dbReference type="Pfam" id="PF12972">
    <property type="entry name" value="NAGLU_C"/>
    <property type="match status" value="1"/>
</dbReference>
<dbReference type="CAZy" id="GH89">
    <property type="family name" value="Glycoside Hydrolase Family 89"/>
</dbReference>
<dbReference type="Gene3D" id="1.20.120.670">
    <property type="entry name" value="N-acetyl-b-d-glucoasminidase"/>
    <property type="match status" value="1"/>
</dbReference>
<protein>
    <submittedName>
        <fullName evidence="4">Alpha-N-acetylglucosaminidase</fullName>
    </submittedName>
</protein>
<dbReference type="PeptideAtlas" id="Q9NAP6"/>
<dbReference type="InterPro" id="IPR024732">
    <property type="entry name" value="NAGLU_C"/>
</dbReference>
<dbReference type="SMR" id="Q9NAP6"/>
<dbReference type="InterPro" id="IPR017853">
    <property type="entry name" value="GH"/>
</dbReference>
<feature type="signal peptide" evidence="1">
    <location>
        <begin position="1"/>
        <end position="22"/>
    </location>
</feature>
<organism evidence="4 5">
    <name type="scientific">Caenorhabditis elegans</name>
    <dbReference type="NCBI Taxonomy" id="6239"/>
    <lineage>
        <taxon>Eukaryota</taxon>
        <taxon>Metazoa</taxon>
        <taxon>Ecdysozoa</taxon>
        <taxon>Nematoda</taxon>
        <taxon>Chromadorea</taxon>
        <taxon>Rhabditida</taxon>
        <taxon>Rhabditina</taxon>
        <taxon>Rhabditomorpha</taxon>
        <taxon>Rhabditoidea</taxon>
        <taxon>Rhabditidae</taxon>
        <taxon>Peloderinae</taxon>
        <taxon>Caenorhabditis</taxon>
    </lineage>
</organism>
<sequence>MPRHFHVALLILVLCGAERARGALRVQLQDYDKNSWRSVLRRVAPEWVLEEFADVKVLSAAENGFQLPKSGLAQIEINKSGRKTVTANTPTDALNAINTYLRTECLSQVSWSNSSFSSGCRKRTSDFINFESKQIRYFGNMCTFSYSFAWWEWPQWERFIDWIALNGFNTVLMPLGQEIIWRDIFMGLGVQRDELDSYFTSQAYLAWHRMGNLKAYGGGLSDAQMLNDHNLAKRIIDRLLELGITPILPTFAGFVPDHLETLFPASKFNRLPRWNNFTSETSCMLSVSPFDPLFQKIGSTFLRHQKKMFGGDVTNMYSADPFNEILPSESAKFDAKFVKQTAQAIMNSCKKVDKNCVWVLQSWSFTYDQWPAWAIKSFLSAIPVGNLLILDLYAEVVPAWQMTSSFQGHHFVWCLLHNFGGSRELRGNLQKIDKGYQLALMKAGSNLVGAGLSMEAIDQNYVVYQFMIDRMWSPEPLPLNNWLKAYSESRYSADFKVAQKFWTLLAGTFYNQPEKWGTPRFSVFLYHRPGFGRKIEYWFPVEETFSRFRELLPALVHVLGEHPLFREDLNDVMREMTQFEMGNEAALSMSEAFLMEDKQQVGASCEMLMEMFQKLESYSNRDVRQWIENAKSIAPTSEERQVFPVTAGDILTVWGPTGQNLDYAHREWAGLMSGYYGRRWQYFCDWILEHDDFNHTEFSISVFRDVERPFSISNI</sequence>
<dbReference type="KEGG" id="cel:CELE_K09E4.4"/>
<evidence type="ECO:0007829" key="7">
    <source>
        <dbReference type="PeptideAtlas" id="Q9NAP6"/>
    </source>
</evidence>
<dbReference type="RefSeq" id="NP_496948.2">
    <property type="nucleotide sequence ID" value="NM_064547.4"/>
</dbReference>
<dbReference type="Proteomes" id="UP000001940">
    <property type="component" value="Chromosome II"/>
</dbReference>
<dbReference type="EMBL" id="BX284602">
    <property type="protein sequence ID" value="CAB70170.2"/>
    <property type="molecule type" value="Genomic_DNA"/>
</dbReference>
<evidence type="ECO:0000313" key="5">
    <source>
        <dbReference type="Proteomes" id="UP000001940"/>
    </source>
</evidence>
<dbReference type="CTD" id="175063"/>
<dbReference type="SUPFAM" id="SSF51445">
    <property type="entry name" value="(Trans)glycosidases"/>
    <property type="match status" value="1"/>
</dbReference>
<evidence type="ECO:0000259" key="2">
    <source>
        <dbReference type="Pfam" id="PF05089"/>
    </source>
</evidence>
<dbReference type="GeneID" id="175063"/>
<accession>Q9NAP6</accession>
<dbReference type="HOGENOM" id="CLU_011988_2_1_1"/>